<dbReference type="GO" id="GO:0004553">
    <property type="term" value="F:hydrolase activity, hydrolyzing O-glycosyl compounds"/>
    <property type="evidence" value="ECO:0007669"/>
    <property type="project" value="InterPro"/>
</dbReference>
<comment type="similarity">
    <text evidence="2">Belongs to the virb1 family.</text>
</comment>
<dbReference type="AlphaFoldDB" id="C6XJY8"/>
<dbReference type="CDD" id="cd13401">
    <property type="entry name" value="Slt70-like"/>
    <property type="match status" value="1"/>
</dbReference>
<gene>
    <name evidence="6" type="ordered locus">Hbal_1745</name>
</gene>
<evidence type="ECO:0000256" key="3">
    <source>
        <dbReference type="ARBA" id="ARBA00022729"/>
    </source>
</evidence>
<evidence type="ECO:0000256" key="2">
    <source>
        <dbReference type="ARBA" id="ARBA00009387"/>
    </source>
</evidence>
<feature type="signal peptide" evidence="4">
    <location>
        <begin position="1"/>
        <end position="21"/>
    </location>
</feature>
<feature type="domain" description="Transglycosylase SLT" evidence="5">
    <location>
        <begin position="523"/>
        <end position="627"/>
    </location>
</feature>
<comment type="similarity">
    <text evidence="1">Belongs to the transglycosylase Slt family.</text>
</comment>
<feature type="chain" id="PRO_5002973936" evidence="4">
    <location>
        <begin position="22"/>
        <end position="681"/>
    </location>
</feature>
<dbReference type="InterPro" id="IPR000189">
    <property type="entry name" value="Transglyc_AS"/>
</dbReference>
<dbReference type="SUPFAM" id="SSF48435">
    <property type="entry name" value="Bacterial muramidases"/>
    <property type="match status" value="1"/>
</dbReference>
<dbReference type="Proteomes" id="UP000002745">
    <property type="component" value="Chromosome"/>
</dbReference>
<protein>
    <submittedName>
        <fullName evidence="6">Lytic transglycosylase catalytic</fullName>
    </submittedName>
</protein>
<dbReference type="Gene3D" id="1.25.20.10">
    <property type="entry name" value="Bacterial muramidases"/>
    <property type="match status" value="1"/>
</dbReference>
<dbReference type="KEGG" id="hba:Hbal_1745"/>
<evidence type="ECO:0000256" key="1">
    <source>
        <dbReference type="ARBA" id="ARBA00007734"/>
    </source>
</evidence>
<dbReference type="HOGENOM" id="CLU_015184_0_1_5"/>
<dbReference type="GO" id="GO:0008933">
    <property type="term" value="F:peptidoglycan lytic transglycosylase activity"/>
    <property type="evidence" value="ECO:0007669"/>
    <property type="project" value="InterPro"/>
</dbReference>
<dbReference type="Pfam" id="PF01464">
    <property type="entry name" value="SLT"/>
    <property type="match status" value="1"/>
</dbReference>
<keyword evidence="7" id="KW-1185">Reference proteome</keyword>
<organism evidence="6 7">
    <name type="scientific">Hirschia baltica (strain ATCC 49814 / DSM 5838 / IFAM 1418)</name>
    <dbReference type="NCBI Taxonomy" id="582402"/>
    <lineage>
        <taxon>Bacteria</taxon>
        <taxon>Pseudomonadati</taxon>
        <taxon>Pseudomonadota</taxon>
        <taxon>Alphaproteobacteria</taxon>
        <taxon>Hyphomonadales</taxon>
        <taxon>Hyphomonadaceae</taxon>
        <taxon>Hirschia</taxon>
    </lineage>
</organism>
<dbReference type="GO" id="GO:0016020">
    <property type="term" value="C:membrane"/>
    <property type="evidence" value="ECO:0007669"/>
    <property type="project" value="InterPro"/>
</dbReference>
<accession>C6XJY8</accession>
<sequence length="681" mass="76395">MKRILCLALILFSVGTSMANAIPSAPSLKPVEEIRSKIVEKNVYKDLTGALDAADLGNWTIVRNIQKKTTDLTVSDLLLWKLTTNSSANPTFDELELALERLSDWPKTIEMKKQAESILSYSGFSDTQLSAWFKLHPPVTGTGKLTYARLLKRKSNSKQALATIKNIWWHHSLSRSDERQILLEFGKDLTQEDHSKRVDMLLWGNQRSSAKNLINRLSSSEKKLIQARIGLMEGLRGVDSLINAVPKNNQSDPGLLYERARWRRKRLNNYDGAIEAILEIDPFLTSITGREKIWYERRLLLRTLIKEKRWDEAYKMAAHHGLAEGTGFAEAEFNAGWVALKYLNKPEVAYEHFDTLSKGVGSPISLARGLFWRGEALTAQNKTTEAIQSYEQAAHYNFVFYGQMAAQRLKDAGKSDAQLTLALPESATTEQRTLFESKPVIKAAMLMAESGRLQSFERFSFFVDDTLTTPQEHEMLSDLAVHYLEPRAGIRNGKAGLANGHIAPNAAFPVISLPDSPGSGIAEPALVMALSRQESELTPTAISHANARGMMQLLPATGRQTARSIGLPFRQSWLTDDPIYNLKVGRSYLDDLIEDFNGSYILALAAYNAGPSRPKRWIEEYGDPRKDEIDPIDFIESIPFSETRNYVQRILENTQVYRHRLSGNPTDISLINDLARGGIAN</sequence>
<dbReference type="RefSeq" id="WP_015827583.1">
    <property type="nucleotide sequence ID" value="NC_012982.1"/>
</dbReference>
<dbReference type="PANTHER" id="PTHR37423:SF2">
    <property type="entry name" value="MEMBRANE-BOUND LYTIC MUREIN TRANSGLYCOSYLASE C"/>
    <property type="match status" value="1"/>
</dbReference>
<dbReference type="SUPFAM" id="SSF53955">
    <property type="entry name" value="Lysozyme-like"/>
    <property type="match status" value="1"/>
</dbReference>
<dbReference type="eggNOG" id="COG0741">
    <property type="taxonomic scope" value="Bacteria"/>
</dbReference>
<dbReference type="PANTHER" id="PTHR37423">
    <property type="entry name" value="SOLUBLE LYTIC MUREIN TRANSGLYCOSYLASE-RELATED"/>
    <property type="match status" value="1"/>
</dbReference>
<evidence type="ECO:0000313" key="7">
    <source>
        <dbReference type="Proteomes" id="UP000002745"/>
    </source>
</evidence>
<reference evidence="7" key="1">
    <citation type="journal article" date="2011" name="J. Bacteriol.">
        <title>Genome sequences of eight morphologically diverse alphaproteobacteria.</title>
        <authorList>
            <consortium name="US DOE Joint Genome Institute"/>
            <person name="Brown P.J."/>
            <person name="Kysela D.T."/>
            <person name="Buechlein A."/>
            <person name="Hemmerich C."/>
            <person name="Brun Y.V."/>
        </authorList>
    </citation>
    <scope>NUCLEOTIDE SEQUENCE [LARGE SCALE GENOMIC DNA]</scope>
    <source>
        <strain evidence="7">ATCC 49814 / DSM 5838 / IFAM 1418</strain>
    </source>
</reference>
<dbReference type="InterPro" id="IPR008939">
    <property type="entry name" value="Lytic_TGlycosylase_superhlx_U"/>
</dbReference>
<keyword evidence="3 4" id="KW-0732">Signal</keyword>
<evidence type="ECO:0000259" key="5">
    <source>
        <dbReference type="Pfam" id="PF01464"/>
    </source>
</evidence>
<dbReference type="OrthoDB" id="9815002at2"/>
<dbReference type="InterPro" id="IPR023346">
    <property type="entry name" value="Lysozyme-like_dom_sf"/>
</dbReference>
<dbReference type="STRING" id="582402.Hbal_1745"/>
<evidence type="ECO:0000256" key="4">
    <source>
        <dbReference type="SAM" id="SignalP"/>
    </source>
</evidence>
<dbReference type="InterPro" id="IPR008258">
    <property type="entry name" value="Transglycosylase_SLT_dom_1"/>
</dbReference>
<evidence type="ECO:0000313" key="6">
    <source>
        <dbReference type="EMBL" id="ACT59433.1"/>
    </source>
</evidence>
<dbReference type="GO" id="GO:0000270">
    <property type="term" value="P:peptidoglycan metabolic process"/>
    <property type="evidence" value="ECO:0007669"/>
    <property type="project" value="InterPro"/>
</dbReference>
<dbReference type="GO" id="GO:0042597">
    <property type="term" value="C:periplasmic space"/>
    <property type="evidence" value="ECO:0007669"/>
    <property type="project" value="InterPro"/>
</dbReference>
<dbReference type="eggNOG" id="COG0457">
    <property type="taxonomic scope" value="Bacteria"/>
</dbReference>
<name>C6XJY8_HIRBI</name>
<dbReference type="EMBL" id="CP001678">
    <property type="protein sequence ID" value="ACT59433.1"/>
    <property type="molecule type" value="Genomic_DNA"/>
</dbReference>
<dbReference type="PROSITE" id="PS00922">
    <property type="entry name" value="TRANSGLYCOSYLASE"/>
    <property type="match status" value="1"/>
</dbReference>
<dbReference type="Gene3D" id="1.10.530.10">
    <property type="match status" value="1"/>
</dbReference>
<proteinExistence type="inferred from homology"/>
<dbReference type="CAZy" id="GH23">
    <property type="family name" value="Glycoside Hydrolase Family 23"/>
</dbReference>